<keyword evidence="2" id="KW-1185">Reference proteome</keyword>
<name>A0A165D600_EXIGL</name>
<evidence type="ECO:0008006" key="3">
    <source>
        <dbReference type="Google" id="ProtNLM"/>
    </source>
</evidence>
<dbReference type="EMBL" id="KV426252">
    <property type="protein sequence ID" value="KZV83854.1"/>
    <property type="molecule type" value="Genomic_DNA"/>
</dbReference>
<evidence type="ECO:0000313" key="1">
    <source>
        <dbReference type="EMBL" id="KZV83854.1"/>
    </source>
</evidence>
<proteinExistence type="predicted"/>
<protein>
    <recommendedName>
        <fullName evidence="3">F-box domain-containing protein</fullName>
    </recommendedName>
</protein>
<dbReference type="Proteomes" id="UP000077266">
    <property type="component" value="Unassembled WGS sequence"/>
</dbReference>
<reference evidence="1 2" key="1">
    <citation type="journal article" date="2016" name="Mol. Biol. Evol.">
        <title>Comparative Genomics of Early-Diverging Mushroom-Forming Fungi Provides Insights into the Origins of Lignocellulose Decay Capabilities.</title>
        <authorList>
            <person name="Nagy L.G."/>
            <person name="Riley R."/>
            <person name="Tritt A."/>
            <person name="Adam C."/>
            <person name="Daum C."/>
            <person name="Floudas D."/>
            <person name="Sun H."/>
            <person name="Yadav J.S."/>
            <person name="Pangilinan J."/>
            <person name="Larsson K.H."/>
            <person name="Matsuura K."/>
            <person name="Barry K."/>
            <person name="Labutti K."/>
            <person name="Kuo R."/>
            <person name="Ohm R.A."/>
            <person name="Bhattacharya S.S."/>
            <person name="Shirouzu T."/>
            <person name="Yoshinaga Y."/>
            <person name="Martin F.M."/>
            <person name="Grigoriev I.V."/>
            <person name="Hibbett D.S."/>
        </authorList>
    </citation>
    <scope>NUCLEOTIDE SEQUENCE [LARGE SCALE GENOMIC DNA]</scope>
    <source>
        <strain evidence="1 2">HHB12029</strain>
    </source>
</reference>
<organism evidence="1 2">
    <name type="scientific">Exidia glandulosa HHB12029</name>
    <dbReference type="NCBI Taxonomy" id="1314781"/>
    <lineage>
        <taxon>Eukaryota</taxon>
        <taxon>Fungi</taxon>
        <taxon>Dikarya</taxon>
        <taxon>Basidiomycota</taxon>
        <taxon>Agaricomycotina</taxon>
        <taxon>Agaricomycetes</taxon>
        <taxon>Auriculariales</taxon>
        <taxon>Exidiaceae</taxon>
        <taxon>Exidia</taxon>
    </lineage>
</organism>
<accession>A0A165D600</accession>
<dbReference type="AlphaFoldDB" id="A0A165D600"/>
<gene>
    <name evidence="1" type="ORF">EXIGLDRAFT_777149</name>
</gene>
<evidence type="ECO:0000313" key="2">
    <source>
        <dbReference type="Proteomes" id="UP000077266"/>
    </source>
</evidence>
<dbReference type="InParanoid" id="A0A165D600"/>
<sequence length="110" mass="12333">MFDELPIELVYHILELAAQLAQTDAHAWVATSLALVSREVHKLIIPTIYHAVLLDSRRDTMLSVDAFKPPPHARHTRCLMLRGSSSADGSLYPQLLTFFPAVDTFAVDYN</sequence>
<dbReference type="OrthoDB" id="3145912at2759"/>